<feature type="non-terminal residue" evidence="4">
    <location>
        <position position="55"/>
    </location>
</feature>
<evidence type="ECO:0000313" key="5">
    <source>
        <dbReference type="Proteomes" id="UP000002640"/>
    </source>
</evidence>
<dbReference type="KEGG" id="psoj:PHYSODRAFT_425218"/>
<dbReference type="AlphaFoldDB" id="G4ZZA1"/>
<dbReference type="SMR" id="G4ZZA1"/>
<organism evidence="4 5">
    <name type="scientific">Phytophthora sojae (strain P6497)</name>
    <name type="common">Soybean stem and root rot agent</name>
    <name type="synonym">Phytophthora megasperma f. sp. glycines</name>
    <dbReference type="NCBI Taxonomy" id="1094619"/>
    <lineage>
        <taxon>Eukaryota</taxon>
        <taxon>Sar</taxon>
        <taxon>Stramenopiles</taxon>
        <taxon>Oomycota</taxon>
        <taxon>Peronosporomycetes</taxon>
        <taxon>Peronosporales</taxon>
        <taxon>Peronosporaceae</taxon>
        <taxon>Phytophthora</taxon>
    </lineage>
</organism>
<gene>
    <name evidence="4" type="ORF">PHYSODRAFT_425218</name>
</gene>
<proteinExistence type="predicted"/>
<dbReference type="PANTHER" id="PTHR24166">
    <property type="entry name" value="ROLLING PEBBLES, ISOFORM B"/>
    <property type="match status" value="1"/>
</dbReference>
<reference evidence="4 5" key="1">
    <citation type="journal article" date="2006" name="Science">
        <title>Phytophthora genome sequences uncover evolutionary origins and mechanisms of pathogenesis.</title>
        <authorList>
            <person name="Tyler B.M."/>
            <person name="Tripathy S."/>
            <person name="Zhang X."/>
            <person name="Dehal P."/>
            <person name="Jiang R.H."/>
            <person name="Aerts A."/>
            <person name="Arredondo F.D."/>
            <person name="Baxter L."/>
            <person name="Bensasson D."/>
            <person name="Beynon J.L."/>
            <person name="Chapman J."/>
            <person name="Damasceno C.M."/>
            <person name="Dorrance A.E."/>
            <person name="Dou D."/>
            <person name="Dickerman A.W."/>
            <person name="Dubchak I.L."/>
            <person name="Garbelotto M."/>
            <person name="Gijzen M."/>
            <person name="Gordon S.G."/>
            <person name="Govers F."/>
            <person name="Grunwald N.J."/>
            <person name="Huang W."/>
            <person name="Ivors K.L."/>
            <person name="Jones R.W."/>
            <person name="Kamoun S."/>
            <person name="Krampis K."/>
            <person name="Lamour K.H."/>
            <person name="Lee M.K."/>
            <person name="McDonald W.H."/>
            <person name="Medina M."/>
            <person name="Meijer H.J."/>
            <person name="Nordberg E.K."/>
            <person name="Maclean D.J."/>
            <person name="Ospina-Giraldo M.D."/>
            <person name="Morris P.F."/>
            <person name="Phuntumart V."/>
            <person name="Putnam N.H."/>
            <person name="Rash S."/>
            <person name="Rose J.K."/>
            <person name="Sakihama Y."/>
            <person name="Salamov A.A."/>
            <person name="Savidor A."/>
            <person name="Scheuring C.F."/>
            <person name="Smith B.M."/>
            <person name="Sobral B.W."/>
            <person name="Terry A."/>
            <person name="Torto-Alalibo T.A."/>
            <person name="Win J."/>
            <person name="Xu Z."/>
            <person name="Zhang H."/>
            <person name="Grigoriev I.V."/>
            <person name="Rokhsar D.S."/>
            <person name="Boore J.L."/>
        </authorList>
    </citation>
    <scope>NUCLEOTIDE SEQUENCE [LARGE SCALE GENOMIC DNA]</scope>
    <source>
        <strain evidence="4 5">P6497</strain>
    </source>
</reference>
<dbReference type="Proteomes" id="UP000002640">
    <property type="component" value="Unassembled WGS sequence"/>
</dbReference>
<dbReference type="OMA" id="AKDKCES"/>
<accession>G4ZZA1</accession>
<dbReference type="InterPro" id="IPR002110">
    <property type="entry name" value="Ankyrin_rpt"/>
</dbReference>
<evidence type="ECO:0000256" key="3">
    <source>
        <dbReference type="PROSITE-ProRule" id="PRU00023"/>
    </source>
</evidence>
<dbReference type="PROSITE" id="PS50088">
    <property type="entry name" value="ANK_REPEAT"/>
    <property type="match status" value="1"/>
</dbReference>
<dbReference type="RefSeq" id="XP_009533868.1">
    <property type="nucleotide sequence ID" value="XM_009535573.1"/>
</dbReference>
<dbReference type="InterPro" id="IPR036770">
    <property type="entry name" value="Ankyrin_rpt-contain_sf"/>
</dbReference>
<evidence type="ECO:0000313" key="4">
    <source>
        <dbReference type="EMBL" id="EGZ11123.1"/>
    </source>
</evidence>
<dbReference type="PANTHER" id="PTHR24166:SF48">
    <property type="entry name" value="PROTEIN VAPYRIN"/>
    <property type="match status" value="1"/>
</dbReference>
<dbReference type="EMBL" id="JH159158">
    <property type="protein sequence ID" value="EGZ11123.1"/>
    <property type="molecule type" value="Genomic_DNA"/>
</dbReference>
<keyword evidence="1" id="KW-0677">Repeat</keyword>
<dbReference type="SMART" id="SM00248">
    <property type="entry name" value="ANK"/>
    <property type="match status" value="1"/>
</dbReference>
<evidence type="ECO:0000256" key="1">
    <source>
        <dbReference type="ARBA" id="ARBA00022737"/>
    </source>
</evidence>
<feature type="non-terminal residue" evidence="4">
    <location>
        <position position="1"/>
    </location>
</feature>
<dbReference type="PROSITE" id="PS50297">
    <property type="entry name" value="ANK_REP_REGION"/>
    <property type="match status" value="1"/>
</dbReference>
<name>G4ZZA1_PHYSP</name>
<keyword evidence="2 3" id="KW-0040">ANK repeat</keyword>
<dbReference type="GeneID" id="20652245"/>
<dbReference type="Gene3D" id="1.25.40.20">
    <property type="entry name" value="Ankyrin repeat-containing domain"/>
    <property type="match status" value="1"/>
</dbReference>
<dbReference type="InParanoid" id="G4ZZA1"/>
<protein>
    <submittedName>
        <fullName evidence="4">Uncharacterized protein</fullName>
    </submittedName>
</protein>
<feature type="repeat" description="ANK" evidence="3">
    <location>
        <begin position="1"/>
        <end position="32"/>
    </location>
</feature>
<dbReference type="InterPro" id="IPR050889">
    <property type="entry name" value="Dendritic_Spine_Reg/Scaffold"/>
</dbReference>
<keyword evidence="5" id="KW-1185">Reference proteome</keyword>
<dbReference type="PRINTS" id="PR01415">
    <property type="entry name" value="ANKYRIN"/>
</dbReference>
<dbReference type="Pfam" id="PF12796">
    <property type="entry name" value="Ank_2"/>
    <property type="match status" value="1"/>
</dbReference>
<sequence>GWTPLMLAAWHGHVKVVELLLSYGAQVDAKDKCESTALRFAAGEGYLEVVQLLLE</sequence>
<evidence type="ECO:0000256" key="2">
    <source>
        <dbReference type="ARBA" id="ARBA00023043"/>
    </source>
</evidence>
<dbReference type="SUPFAM" id="SSF48403">
    <property type="entry name" value="Ankyrin repeat"/>
    <property type="match status" value="1"/>
</dbReference>